<evidence type="ECO:0000256" key="3">
    <source>
        <dbReference type="ARBA" id="ARBA00011738"/>
    </source>
</evidence>
<dbReference type="InterPro" id="IPR006091">
    <property type="entry name" value="Acyl-CoA_Oxase/DH_mid-dom"/>
</dbReference>
<dbReference type="EMBL" id="JANBQB010000014">
    <property type="protein sequence ID" value="KAJ1984643.1"/>
    <property type="molecule type" value="Genomic_DNA"/>
</dbReference>
<evidence type="ECO:0000256" key="5">
    <source>
        <dbReference type="ARBA" id="ARBA00022827"/>
    </source>
</evidence>
<evidence type="ECO:0000313" key="12">
    <source>
        <dbReference type="Proteomes" id="UP001151582"/>
    </source>
</evidence>
<dbReference type="GO" id="GO:0003995">
    <property type="term" value="F:acyl-CoA dehydrogenase activity"/>
    <property type="evidence" value="ECO:0007669"/>
    <property type="project" value="TreeGrafter"/>
</dbReference>
<comment type="similarity">
    <text evidence="2 7">Belongs to the acyl-CoA dehydrogenase family.</text>
</comment>
<evidence type="ECO:0000259" key="10">
    <source>
        <dbReference type="Pfam" id="PF02771"/>
    </source>
</evidence>
<keyword evidence="6 7" id="KW-0560">Oxidoreductase</keyword>
<keyword evidence="4 7" id="KW-0285">Flavoprotein</keyword>
<dbReference type="InterPro" id="IPR036250">
    <property type="entry name" value="AcylCo_DH-like_C"/>
</dbReference>
<organism evidence="11 12">
    <name type="scientific">Dimargaris verticillata</name>
    <dbReference type="NCBI Taxonomy" id="2761393"/>
    <lineage>
        <taxon>Eukaryota</taxon>
        <taxon>Fungi</taxon>
        <taxon>Fungi incertae sedis</taxon>
        <taxon>Zoopagomycota</taxon>
        <taxon>Kickxellomycotina</taxon>
        <taxon>Dimargaritomycetes</taxon>
        <taxon>Dimargaritales</taxon>
        <taxon>Dimargaritaceae</taxon>
        <taxon>Dimargaris</taxon>
    </lineage>
</organism>
<sequence>MSGYNLSPKAEHLYKVLKDFVENDCIPAEETLNQQLGHGADRFKAVPPIIEELKTKAKQRGLWNLFLANEHPPYCPGISNFEYALLAEQMGRCIRLAPEACNCSAPDTGNMEVLVKYGTGAQKRQWLEPLLEGKIRSAFAMTEPAVASSDATNISTSITRNSDGWVVNGHKWWITGAGDPRCKVFFVLGKTDPHNSNAYKQQSVIIVPRDAPGVRVVRPLTVFGYDDAPSGHCEVIFDNVRVPLDSIVLGQGRGFEVMQGRLGPGRLHHCMRAIGLAERAMELTLARICQRETFGRKLAQNAVVMHQIGDCRMDVEQARLLVLNAAQKIDASNPKAAQREIATAKIRVPSLVLKVLDQCIQIHGAAGLGADLALAEMYAGARTLRLADGPDDVHKEQLGRNEIRKYVKRHQAKL</sequence>
<evidence type="ECO:0000256" key="6">
    <source>
        <dbReference type="ARBA" id="ARBA00023002"/>
    </source>
</evidence>
<comment type="cofactor">
    <cofactor evidence="1 7">
        <name>FAD</name>
        <dbReference type="ChEBI" id="CHEBI:57692"/>
    </cofactor>
</comment>
<dbReference type="InterPro" id="IPR050741">
    <property type="entry name" value="Acyl-CoA_dehydrogenase"/>
</dbReference>
<evidence type="ECO:0000256" key="1">
    <source>
        <dbReference type="ARBA" id="ARBA00001974"/>
    </source>
</evidence>
<accession>A0A9W8EFA9</accession>
<dbReference type="Pfam" id="PF00441">
    <property type="entry name" value="Acyl-CoA_dh_1"/>
    <property type="match status" value="1"/>
</dbReference>
<evidence type="ECO:0000256" key="2">
    <source>
        <dbReference type="ARBA" id="ARBA00009347"/>
    </source>
</evidence>
<feature type="domain" description="Acyl-CoA dehydrogenase/oxidase N-terminal" evidence="10">
    <location>
        <begin position="10"/>
        <end position="134"/>
    </location>
</feature>
<feature type="domain" description="Acyl-CoA dehydrogenase/oxidase C-terminal" evidence="8">
    <location>
        <begin position="252"/>
        <end position="401"/>
    </location>
</feature>
<dbReference type="GO" id="GO:0033539">
    <property type="term" value="P:fatty acid beta-oxidation using acyl-CoA dehydrogenase"/>
    <property type="evidence" value="ECO:0007669"/>
    <property type="project" value="TreeGrafter"/>
</dbReference>
<dbReference type="SUPFAM" id="SSF56645">
    <property type="entry name" value="Acyl-CoA dehydrogenase NM domain-like"/>
    <property type="match status" value="1"/>
</dbReference>
<dbReference type="InterPro" id="IPR013786">
    <property type="entry name" value="AcylCoA_DH/ox_N"/>
</dbReference>
<gene>
    <name evidence="11" type="ORF">H4R34_000546</name>
</gene>
<dbReference type="InterPro" id="IPR037069">
    <property type="entry name" value="AcylCoA_DH/ox_N_sf"/>
</dbReference>
<comment type="subunit">
    <text evidence="3">Homodimer.</text>
</comment>
<keyword evidence="5 7" id="KW-0274">FAD</keyword>
<evidence type="ECO:0000313" key="11">
    <source>
        <dbReference type="EMBL" id="KAJ1984643.1"/>
    </source>
</evidence>
<dbReference type="GO" id="GO:0050660">
    <property type="term" value="F:flavin adenine dinucleotide binding"/>
    <property type="evidence" value="ECO:0007669"/>
    <property type="project" value="InterPro"/>
</dbReference>
<dbReference type="Proteomes" id="UP001151582">
    <property type="component" value="Unassembled WGS sequence"/>
</dbReference>
<dbReference type="AlphaFoldDB" id="A0A9W8EFA9"/>
<dbReference type="FunFam" id="2.40.110.10:FF:000002">
    <property type="entry name" value="Acyl-CoA dehydrogenase fadE12"/>
    <property type="match status" value="1"/>
</dbReference>
<evidence type="ECO:0000256" key="4">
    <source>
        <dbReference type="ARBA" id="ARBA00022630"/>
    </source>
</evidence>
<dbReference type="InterPro" id="IPR009100">
    <property type="entry name" value="AcylCoA_DH/oxidase_NM_dom_sf"/>
</dbReference>
<evidence type="ECO:0000259" key="9">
    <source>
        <dbReference type="Pfam" id="PF02770"/>
    </source>
</evidence>
<comment type="caution">
    <text evidence="11">The sequence shown here is derived from an EMBL/GenBank/DDBJ whole genome shotgun (WGS) entry which is preliminary data.</text>
</comment>
<name>A0A9W8EFA9_9FUNG</name>
<dbReference type="Gene3D" id="1.10.540.10">
    <property type="entry name" value="Acyl-CoA dehydrogenase/oxidase, N-terminal domain"/>
    <property type="match status" value="1"/>
</dbReference>
<dbReference type="SUPFAM" id="SSF47203">
    <property type="entry name" value="Acyl-CoA dehydrogenase C-terminal domain-like"/>
    <property type="match status" value="1"/>
</dbReference>
<dbReference type="GO" id="GO:0005737">
    <property type="term" value="C:cytoplasm"/>
    <property type="evidence" value="ECO:0007669"/>
    <property type="project" value="TreeGrafter"/>
</dbReference>
<protein>
    <recommendedName>
        <fullName evidence="13">Acyl-CoA dehydrogenase/oxidase</fullName>
    </recommendedName>
</protein>
<dbReference type="InterPro" id="IPR046373">
    <property type="entry name" value="Acyl-CoA_Oxase/DH_mid-dom_sf"/>
</dbReference>
<dbReference type="Pfam" id="PF02770">
    <property type="entry name" value="Acyl-CoA_dh_M"/>
    <property type="match status" value="1"/>
</dbReference>
<dbReference type="PANTHER" id="PTHR48083:SF13">
    <property type="entry name" value="ACYL-COA DEHYDROGENASE FAMILY MEMBER 11"/>
    <property type="match status" value="1"/>
</dbReference>
<dbReference type="PANTHER" id="PTHR48083">
    <property type="entry name" value="MEDIUM-CHAIN SPECIFIC ACYL-COA DEHYDROGENASE, MITOCHONDRIAL-RELATED"/>
    <property type="match status" value="1"/>
</dbReference>
<dbReference type="Pfam" id="PF02771">
    <property type="entry name" value="Acyl-CoA_dh_N"/>
    <property type="match status" value="1"/>
</dbReference>
<dbReference type="Gene3D" id="1.20.140.10">
    <property type="entry name" value="Butyryl-CoA Dehydrogenase, subunit A, domain 3"/>
    <property type="match status" value="1"/>
</dbReference>
<reference evidence="11" key="1">
    <citation type="submission" date="2022-07" db="EMBL/GenBank/DDBJ databases">
        <title>Phylogenomic reconstructions and comparative analyses of Kickxellomycotina fungi.</title>
        <authorList>
            <person name="Reynolds N.K."/>
            <person name="Stajich J.E."/>
            <person name="Barry K."/>
            <person name="Grigoriev I.V."/>
            <person name="Crous P."/>
            <person name="Smith M.E."/>
        </authorList>
    </citation>
    <scope>NUCLEOTIDE SEQUENCE</scope>
    <source>
        <strain evidence="11">RSA 567</strain>
    </source>
</reference>
<evidence type="ECO:0000259" key="8">
    <source>
        <dbReference type="Pfam" id="PF00441"/>
    </source>
</evidence>
<evidence type="ECO:0000256" key="7">
    <source>
        <dbReference type="RuleBase" id="RU362125"/>
    </source>
</evidence>
<proteinExistence type="inferred from homology"/>
<keyword evidence="12" id="KW-1185">Reference proteome</keyword>
<dbReference type="OrthoDB" id="434771at2759"/>
<dbReference type="InterPro" id="IPR009075">
    <property type="entry name" value="AcylCo_DH/oxidase_C"/>
</dbReference>
<evidence type="ECO:0008006" key="13">
    <source>
        <dbReference type="Google" id="ProtNLM"/>
    </source>
</evidence>
<dbReference type="Gene3D" id="2.40.110.10">
    <property type="entry name" value="Butyryl-CoA Dehydrogenase, subunit A, domain 2"/>
    <property type="match status" value="1"/>
</dbReference>
<feature type="domain" description="Acyl-CoA oxidase/dehydrogenase middle" evidence="9">
    <location>
        <begin position="138"/>
        <end position="240"/>
    </location>
</feature>